<dbReference type="InterPro" id="IPR012334">
    <property type="entry name" value="Pectin_lyas_fold"/>
</dbReference>
<keyword evidence="3" id="KW-1185">Reference proteome</keyword>
<feature type="signal peptide" evidence="1">
    <location>
        <begin position="1"/>
        <end position="19"/>
    </location>
</feature>
<dbReference type="RefSeq" id="WP_248436650.1">
    <property type="nucleotide sequence ID" value="NZ_CP096205.1"/>
</dbReference>
<organism evidence="2 3">
    <name type="scientific">Flavobacterium azooxidireducens</name>
    <dbReference type="NCBI Taxonomy" id="1871076"/>
    <lineage>
        <taxon>Bacteria</taxon>
        <taxon>Pseudomonadati</taxon>
        <taxon>Bacteroidota</taxon>
        <taxon>Flavobacteriia</taxon>
        <taxon>Flavobacteriales</taxon>
        <taxon>Flavobacteriaceae</taxon>
        <taxon>Flavobacterium</taxon>
    </lineage>
</organism>
<name>A0ABY4KIX2_9FLAO</name>
<dbReference type="SMART" id="SM00710">
    <property type="entry name" value="PbH1"/>
    <property type="match status" value="8"/>
</dbReference>
<proteinExistence type="predicted"/>
<evidence type="ECO:0000313" key="2">
    <source>
        <dbReference type="EMBL" id="UPQ80765.1"/>
    </source>
</evidence>
<gene>
    <name evidence="2" type="ORF">M0M57_07975</name>
</gene>
<evidence type="ECO:0000256" key="1">
    <source>
        <dbReference type="SAM" id="SignalP"/>
    </source>
</evidence>
<dbReference type="InterPro" id="IPR006626">
    <property type="entry name" value="PbH1"/>
</dbReference>
<accession>A0ABY4KIX2</accession>
<keyword evidence="1" id="KW-0732">Signal</keyword>
<evidence type="ECO:0000313" key="3">
    <source>
        <dbReference type="Proteomes" id="UP000830583"/>
    </source>
</evidence>
<dbReference type="Proteomes" id="UP000830583">
    <property type="component" value="Chromosome"/>
</dbReference>
<dbReference type="NCBIfam" id="NF033708">
    <property type="entry name" value="T9SS_Cterm_ChiA"/>
    <property type="match status" value="1"/>
</dbReference>
<dbReference type="Gene3D" id="2.160.20.10">
    <property type="entry name" value="Single-stranded right-handed beta-helix, Pectin lyase-like"/>
    <property type="match status" value="1"/>
</dbReference>
<sequence>MKKILFFVCFLPFFTFAQALNGTYQIGTTQTAPFNNLQNAINRLNTNGVNGPVVFKLLNNESYNATLVINSFAGSSTTNTVTIEPEVNRNVTISVNNPNSYTGVAAVLKINGGDNIIINGNNSNDQNIRNLILQNNNSVNYVSQTVFWIASNGTNAATNITLKNTVLRHSNRNQDGRWLSGVFSGGNGSDSDLSNSVASANNTNMQIINNEFVNIRQGVHVNSNSNSNRITRLLISRNRMISTVDNQKPDMGIYINNVSDFRIENNIIDGIRHINSGSSNMYGMNILNGLNYTIVGNQILNYSHPSNNMIGAAMYIQGNSTNNATITRNIIRNIKNSGGGIVRGIDINISTSTNTNTEISNNFISDVASNGTTTNNANGIYVRSGRDIKLYHNTIVMNSNQNNISAALRIDAGSQFNVVNNILGNTSTTGTRYALYSGVARTAYTNIDFNNYYSTQHIGYLGSNRTTLANWKTATQKDSNSLNLIPNFVSATDLHLTEENPDLDNKGTFLSNVAIDIDEEIRSTTTPDIGADEFMAQKCGTTTVWNGSSWNNGTPNENVKAILNGNYNTEIHGNLIACELLINENVEAIIAENNYFKIETNVTIHGDLTILDSGSLVQVEDESESVGEILMYRKTTPMKASDYTYWSSPVQGWKLNQLSPNTNASRFYSYNPSTGNWAGHSGGNHIMQSGKGYIVQAPTGWSLTNAHNGVFEGHFVGTPNNSNVSINVTKGANTNNLIGNPYPSAIDIDKFILDPINKSIFEGTIYLWTHNTAISNSIPGNHVYNYTADDYASYNLTGGVKTSKSAITGVVTPTGKVASGQAFFINVKSELSNGTYQAQFNNSMRLVEQNNQFFRNSSPSTSSESTEKNRLWLNISNENGAYHETLLGYLDGATNELDYGFDGKHKNGGNFVSIYSLLDENKLSIQGRALPFEETEIIPIGYVSTISSQMSIAIEQVDGFFGEQNVYLFDKTTELYHDLKAAPFSFEATPGTFDNRFELRFTNETLSVENPTLTENNLQVIKSNKTIEVKSPSNTIEAISVFDITGKQVAFYEDINQNAFSSNQLNISNQVLIVKIKLENNEIVTRKLIF</sequence>
<protein>
    <submittedName>
        <fullName evidence="2">T9SS sorting signal type C domain-containing protein</fullName>
    </submittedName>
</protein>
<feature type="chain" id="PRO_5047233261" evidence="1">
    <location>
        <begin position="20"/>
        <end position="1090"/>
    </location>
</feature>
<dbReference type="EMBL" id="CP096205">
    <property type="protein sequence ID" value="UPQ80765.1"/>
    <property type="molecule type" value="Genomic_DNA"/>
</dbReference>
<reference evidence="2" key="1">
    <citation type="submission" date="2022-04" db="EMBL/GenBank/DDBJ databases">
        <title>Consumption of N2O by Flavobacterium azooxidireducens sp. nov. isolated from Decomposing Leaf Litter of Phragmites australis (Cav.).</title>
        <authorList>
            <person name="Behrendt U."/>
            <person name="Spanner T."/>
            <person name="Augustin J."/>
            <person name="Horn M.A."/>
            <person name="Kolb S."/>
            <person name="Ulrich A."/>
        </authorList>
    </citation>
    <scope>NUCLEOTIDE SEQUENCE</scope>
    <source>
        <strain evidence="2">IGB 4-14</strain>
    </source>
</reference>